<dbReference type="InterPro" id="IPR036864">
    <property type="entry name" value="Zn2-C6_fun-type_DNA-bd_sf"/>
</dbReference>
<evidence type="ECO:0000256" key="1">
    <source>
        <dbReference type="ARBA" id="ARBA00022723"/>
    </source>
</evidence>
<reference evidence="9" key="1">
    <citation type="journal article" date="2017" name="Genome Biol.">
        <title>Comparative genomics reveals high biological diversity and specific adaptations in the industrially and medically important fungal genus Aspergillus.</title>
        <authorList>
            <person name="de Vries R.P."/>
            <person name="Riley R."/>
            <person name="Wiebenga A."/>
            <person name="Aguilar-Osorio G."/>
            <person name="Amillis S."/>
            <person name="Uchima C.A."/>
            <person name="Anderluh G."/>
            <person name="Asadollahi M."/>
            <person name="Askin M."/>
            <person name="Barry K."/>
            <person name="Battaglia E."/>
            <person name="Bayram O."/>
            <person name="Benocci T."/>
            <person name="Braus-Stromeyer S.A."/>
            <person name="Caldana C."/>
            <person name="Canovas D."/>
            <person name="Cerqueira G.C."/>
            <person name="Chen F."/>
            <person name="Chen W."/>
            <person name="Choi C."/>
            <person name="Clum A."/>
            <person name="Dos Santos R.A."/>
            <person name="Damasio A.R."/>
            <person name="Diallinas G."/>
            <person name="Emri T."/>
            <person name="Fekete E."/>
            <person name="Flipphi M."/>
            <person name="Freyberg S."/>
            <person name="Gallo A."/>
            <person name="Gournas C."/>
            <person name="Habgood R."/>
            <person name="Hainaut M."/>
            <person name="Harispe M.L."/>
            <person name="Henrissat B."/>
            <person name="Hilden K.S."/>
            <person name="Hope R."/>
            <person name="Hossain A."/>
            <person name="Karabika E."/>
            <person name="Karaffa L."/>
            <person name="Karanyi Z."/>
            <person name="Krasevec N."/>
            <person name="Kuo A."/>
            <person name="Kusch H."/>
            <person name="LaButti K."/>
            <person name="Lagendijk E.L."/>
            <person name="Lapidus A."/>
            <person name="Levasseur A."/>
            <person name="Lindquist E."/>
            <person name="Lipzen A."/>
            <person name="Logrieco A.F."/>
            <person name="MacCabe A."/>
            <person name="Maekelae M.R."/>
            <person name="Malavazi I."/>
            <person name="Melin P."/>
            <person name="Meyer V."/>
            <person name="Mielnichuk N."/>
            <person name="Miskei M."/>
            <person name="Molnar A.P."/>
            <person name="Mule G."/>
            <person name="Ngan C.Y."/>
            <person name="Orejas M."/>
            <person name="Orosz E."/>
            <person name="Ouedraogo J.P."/>
            <person name="Overkamp K.M."/>
            <person name="Park H.-S."/>
            <person name="Perrone G."/>
            <person name="Piumi F."/>
            <person name="Punt P.J."/>
            <person name="Ram A.F."/>
            <person name="Ramon A."/>
            <person name="Rauscher S."/>
            <person name="Record E."/>
            <person name="Riano-Pachon D.M."/>
            <person name="Robert V."/>
            <person name="Roehrig J."/>
            <person name="Ruller R."/>
            <person name="Salamov A."/>
            <person name="Salih N.S."/>
            <person name="Samson R.A."/>
            <person name="Sandor E."/>
            <person name="Sanguinetti M."/>
            <person name="Schuetze T."/>
            <person name="Sepcic K."/>
            <person name="Shelest E."/>
            <person name="Sherlock G."/>
            <person name="Sophianopoulou V."/>
            <person name="Squina F.M."/>
            <person name="Sun H."/>
            <person name="Susca A."/>
            <person name="Todd R.B."/>
            <person name="Tsang A."/>
            <person name="Unkles S.E."/>
            <person name="van de Wiele N."/>
            <person name="van Rossen-Uffink D."/>
            <person name="Oliveira J.V."/>
            <person name="Vesth T.C."/>
            <person name="Visser J."/>
            <person name="Yu J.-H."/>
            <person name="Zhou M."/>
            <person name="Andersen M.R."/>
            <person name="Archer D.B."/>
            <person name="Baker S.E."/>
            <person name="Benoit I."/>
            <person name="Brakhage A.A."/>
            <person name="Braus G.H."/>
            <person name="Fischer R."/>
            <person name="Frisvad J.C."/>
            <person name="Goldman G.H."/>
            <person name="Houbraken J."/>
            <person name="Oakley B."/>
            <person name="Pocsi I."/>
            <person name="Scazzocchio C."/>
            <person name="Seiboth B."/>
            <person name="vanKuyk P.A."/>
            <person name="Wortman J."/>
            <person name="Dyer P.S."/>
            <person name="Grigoriev I.V."/>
        </authorList>
    </citation>
    <scope>NUCLEOTIDE SEQUENCE [LARGE SCALE GENOMIC DNA]</scope>
    <source>
        <strain evidence="9">CBS 106.47</strain>
    </source>
</reference>
<dbReference type="PANTHER" id="PTHR47424:SF15">
    <property type="entry name" value="ZN(II)2CYS6 TRANSCRIPTION FACTOR (EUROFUNG)"/>
    <property type="match status" value="1"/>
</dbReference>
<evidence type="ECO:0000256" key="5">
    <source>
        <dbReference type="ARBA" id="ARBA00023242"/>
    </source>
</evidence>
<dbReference type="InterPro" id="IPR051127">
    <property type="entry name" value="Fungal_SecMet_Regulators"/>
</dbReference>
<feature type="compositionally biased region" description="Polar residues" evidence="6">
    <location>
        <begin position="1"/>
        <end position="25"/>
    </location>
</feature>
<dbReference type="SMART" id="SM00066">
    <property type="entry name" value="GAL4"/>
    <property type="match status" value="1"/>
</dbReference>
<protein>
    <recommendedName>
        <fullName evidence="7">Zn(2)-C6 fungal-type domain-containing protein</fullName>
    </recommendedName>
</protein>
<name>A0A1M3T1K1_ASPLC</name>
<keyword evidence="4" id="KW-0804">Transcription</keyword>
<dbReference type="CDD" id="cd00067">
    <property type="entry name" value="GAL4"/>
    <property type="match status" value="1"/>
</dbReference>
<dbReference type="GO" id="GO:0008270">
    <property type="term" value="F:zinc ion binding"/>
    <property type="evidence" value="ECO:0007669"/>
    <property type="project" value="InterPro"/>
</dbReference>
<dbReference type="PANTHER" id="PTHR47424">
    <property type="entry name" value="REGULATORY PROTEIN GAL4"/>
    <property type="match status" value="1"/>
</dbReference>
<dbReference type="Gene3D" id="4.10.240.10">
    <property type="entry name" value="Zn(2)-C6 fungal-type DNA-binding domain"/>
    <property type="match status" value="1"/>
</dbReference>
<dbReference type="GO" id="GO:0000435">
    <property type="term" value="P:positive regulation of transcription from RNA polymerase II promoter by galactose"/>
    <property type="evidence" value="ECO:0007669"/>
    <property type="project" value="TreeGrafter"/>
</dbReference>
<dbReference type="InterPro" id="IPR007219">
    <property type="entry name" value="XnlR_reg_dom"/>
</dbReference>
<evidence type="ECO:0000313" key="9">
    <source>
        <dbReference type="Proteomes" id="UP000184063"/>
    </source>
</evidence>
<keyword evidence="2" id="KW-0805">Transcription regulation</keyword>
<dbReference type="GO" id="GO:0000981">
    <property type="term" value="F:DNA-binding transcription factor activity, RNA polymerase II-specific"/>
    <property type="evidence" value="ECO:0007669"/>
    <property type="project" value="InterPro"/>
</dbReference>
<dbReference type="Pfam" id="PF00172">
    <property type="entry name" value="Zn_clus"/>
    <property type="match status" value="1"/>
</dbReference>
<evidence type="ECO:0000313" key="8">
    <source>
        <dbReference type="EMBL" id="OJZ80601.1"/>
    </source>
</evidence>
<keyword evidence="3" id="KW-0238">DNA-binding</keyword>
<proteinExistence type="predicted"/>
<dbReference type="GO" id="GO:0005634">
    <property type="term" value="C:nucleus"/>
    <property type="evidence" value="ECO:0007669"/>
    <property type="project" value="TreeGrafter"/>
</dbReference>
<dbReference type="Proteomes" id="UP000184063">
    <property type="component" value="Unassembled WGS sequence"/>
</dbReference>
<evidence type="ECO:0000256" key="3">
    <source>
        <dbReference type="ARBA" id="ARBA00023125"/>
    </source>
</evidence>
<organism evidence="8 9">
    <name type="scientific">Aspergillus luchuensis (strain CBS 106.47)</name>
    <dbReference type="NCBI Taxonomy" id="1137211"/>
    <lineage>
        <taxon>Eukaryota</taxon>
        <taxon>Fungi</taxon>
        <taxon>Dikarya</taxon>
        <taxon>Ascomycota</taxon>
        <taxon>Pezizomycotina</taxon>
        <taxon>Eurotiomycetes</taxon>
        <taxon>Eurotiomycetidae</taxon>
        <taxon>Eurotiales</taxon>
        <taxon>Aspergillaceae</taxon>
        <taxon>Aspergillus</taxon>
        <taxon>Aspergillus subgen. Circumdati</taxon>
    </lineage>
</organism>
<feature type="domain" description="Zn(2)-C6 fungal-type" evidence="7">
    <location>
        <begin position="43"/>
        <end position="73"/>
    </location>
</feature>
<dbReference type="PROSITE" id="PS50048">
    <property type="entry name" value="ZN2_CY6_FUNGAL_2"/>
    <property type="match status" value="1"/>
</dbReference>
<dbReference type="InterPro" id="IPR001138">
    <property type="entry name" value="Zn2Cys6_DnaBD"/>
</dbReference>
<evidence type="ECO:0000256" key="2">
    <source>
        <dbReference type="ARBA" id="ARBA00023015"/>
    </source>
</evidence>
<accession>A0A1M3T1K1</accession>
<gene>
    <name evidence="8" type="ORF">ASPFODRAFT_401852</name>
</gene>
<dbReference type="GO" id="GO:0000978">
    <property type="term" value="F:RNA polymerase II cis-regulatory region sequence-specific DNA binding"/>
    <property type="evidence" value="ECO:0007669"/>
    <property type="project" value="TreeGrafter"/>
</dbReference>
<dbReference type="GO" id="GO:0006351">
    <property type="term" value="P:DNA-templated transcription"/>
    <property type="evidence" value="ECO:0007669"/>
    <property type="project" value="InterPro"/>
</dbReference>
<dbReference type="EMBL" id="KV878253">
    <property type="protein sequence ID" value="OJZ80601.1"/>
    <property type="molecule type" value="Genomic_DNA"/>
</dbReference>
<keyword evidence="1" id="KW-0479">Metal-binding</keyword>
<evidence type="ECO:0000259" key="7">
    <source>
        <dbReference type="PROSITE" id="PS50048"/>
    </source>
</evidence>
<dbReference type="PROSITE" id="PS00463">
    <property type="entry name" value="ZN2_CY6_FUNGAL_1"/>
    <property type="match status" value="1"/>
</dbReference>
<dbReference type="AlphaFoldDB" id="A0A1M3T1K1"/>
<evidence type="ECO:0000256" key="6">
    <source>
        <dbReference type="SAM" id="MobiDB-lite"/>
    </source>
</evidence>
<dbReference type="SUPFAM" id="SSF57701">
    <property type="entry name" value="Zn2/Cys6 DNA-binding domain"/>
    <property type="match status" value="1"/>
</dbReference>
<dbReference type="Pfam" id="PF04082">
    <property type="entry name" value="Fungal_trans"/>
    <property type="match status" value="1"/>
</dbReference>
<dbReference type="SMART" id="SM00906">
    <property type="entry name" value="Fungal_trans"/>
    <property type="match status" value="1"/>
</dbReference>
<keyword evidence="5" id="KW-0539">Nucleus</keyword>
<feature type="region of interest" description="Disordered" evidence="6">
    <location>
        <begin position="1"/>
        <end position="34"/>
    </location>
</feature>
<dbReference type="VEuPathDB" id="FungiDB:ASPFODRAFT_401852"/>
<dbReference type="OrthoDB" id="2123952at2759"/>
<sequence length="680" mass="77164">MTPCTTLPQRATERSASVGSENPTWSLRDPPCKGNPHQRVNKACDNCRGRKIKCNGAIPSCQSCDVRGIACQYRVRSRVRRNAAFYSKRKSQRAAQNSREAQLTTRSGLDDMTGGMYASDSYSAAYPLQLFYGPSSNFFLLQKIHRLLSADMPAVQPASGGQAESSLDHFRYRSLFFGYDRTLPAPMAMPSPLSHDDRVFVARAALRSMLDYATAMRFVDRFIEIEIPFLYFVDRHALQQIVRTIYERPTVAIIQQDYLKAIACLAFGATMTEHADWAEILFTQLQEFGLEVENAVSLKIVQIIFIMAQYQMQLGRHNSAYLLTGNALRKAIAAGLHREMPQEDPDLTPMVVQERRLTFWSLCVFEYMICYCLGRPHAISEDDIHTQFPENEFVVAMAGLTRISRKSARLLYKSQPVSLEEMWKTSQAIQTELQQFEDSLPERFRFRTMGSSALHCQSVAQFFLGSGESFAVYYMYYHTVLLQFRPFLIFKTTGQNRHIKATTNQESQDEGLSSLPQEKNLASNNLPPWLKEACAGATEAARTLIRFIFIAYASIPVAKNIRHNGFYIDAACFVLVLTMLGPQGPVPEDMTLVRYGLTCLSDMLPHTWVALSHSAFAIRRMLTLLEQKQELKLQRSARVSSSSLCDLQMKNAEIHIQTELDQLSRDIYSALDWDLTNPLF</sequence>
<dbReference type="CDD" id="cd12148">
    <property type="entry name" value="fungal_TF_MHR"/>
    <property type="match status" value="1"/>
</dbReference>
<evidence type="ECO:0000256" key="4">
    <source>
        <dbReference type="ARBA" id="ARBA00023163"/>
    </source>
</evidence>